<keyword evidence="10" id="KW-1185">Reference proteome</keyword>
<proteinExistence type="inferred from homology"/>
<dbReference type="GO" id="GO:0015144">
    <property type="term" value="F:carbohydrate transmembrane transporter activity"/>
    <property type="evidence" value="ECO:0007669"/>
    <property type="project" value="InterPro"/>
</dbReference>
<organism evidence="9 10">
    <name type="scientific">Fructilactobacillus lindneri DSM 20690 = JCM 11027</name>
    <dbReference type="NCBI Taxonomy" id="1122148"/>
    <lineage>
        <taxon>Bacteria</taxon>
        <taxon>Bacillati</taxon>
        <taxon>Bacillota</taxon>
        <taxon>Bacilli</taxon>
        <taxon>Lactobacillales</taxon>
        <taxon>Lactobacillaceae</taxon>
        <taxon>Fructilactobacillus</taxon>
    </lineage>
</organism>
<feature type="transmembrane region" description="Helical" evidence="8">
    <location>
        <begin position="96"/>
        <end position="114"/>
    </location>
</feature>
<feature type="transmembrane region" description="Helical" evidence="8">
    <location>
        <begin position="6"/>
        <end position="27"/>
    </location>
</feature>
<comment type="caution">
    <text evidence="9">The sequence shown here is derived from an EMBL/GenBank/DDBJ whole genome shotgun (WGS) entry which is preliminary data.</text>
</comment>
<sequence>MEEQKMNLFALLIGIIPVIGWGFFPTISSKIGGKPSNQIFGATIGALIIAFVVFIVTGCGFPMGWNLVFGILSGCGWGFGQIMAFKGYSLVGSSRVMPITTAFQLIVTALWGAFALSSWPGIGHKVIGILALIVIIIGATLTTWTQNKENTNVSALKKAVIYQLIGVIGYWLYSAAPQVENLTWAKGFVPRTEPMSGLQAFLPQAIGMVLIAIVYSLMKIKEENVFKEAVSYKQIIAGFFFGIAALAYLVAAQPQMLGMSTAFVISQVNVVIATLTGIYWLHQRKTSKEMVATLIGLALIIVAAAVTAFL</sequence>
<dbReference type="PANTHER" id="PTHR16119:SF17">
    <property type="entry name" value="TRANSMEMBRANE PROTEIN 144"/>
    <property type="match status" value="1"/>
</dbReference>
<keyword evidence="4" id="KW-0762">Sugar transport</keyword>
<feature type="transmembrane region" description="Helical" evidence="8">
    <location>
        <begin position="63"/>
        <end position="84"/>
    </location>
</feature>
<protein>
    <submittedName>
        <fullName evidence="9">Ribose uptake protein rbsU</fullName>
    </submittedName>
</protein>
<name>A0A0R2JY36_9LACO</name>
<dbReference type="PATRIC" id="fig|1122148.6.peg.180"/>
<accession>A0A0R2JY36</accession>
<keyword evidence="7 8" id="KW-0472">Membrane</keyword>
<dbReference type="STRING" id="53444.AYR59_00895"/>
<comment type="subcellular location">
    <subcellularLocation>
        <location evidence="1">Cell membrane</location>
        <topology evidence="1">Multi-pass membrane protein</topology>
    </subcellularLocation>
</comment>
<evidence type="ECO:0000256" key="3">
    <source>
        <dbReference type="ARBA" id="ARBA00022448"/>
    </source>
</evidence>
<dbReference type="Pfam" id="PF06800">
    <property type="entry name" value="Sugar_transport"/>
    <property type="match status" value="1"/>
</dbReference>
<dbReference type="GO" id="GO:0005886">
    <property type="term" value="C:plasma membrane"/>
    <property type="evidence" value="ECO:0007669"/>
    <property type="project" value="UniProtKB-SubCell"/>
</dbReference>
<feature type="transmembrane region" description="Helical" evidence="8">
    <location>
        <begin position="290"/>
        <end position="309"/>
    </location>
</feature>
<keyword evidence="3" id="KW-0813">Transport</keyword>
<reference evidence="9 10" key="1">
    <citation type="journal article" date="2015" name="Genome Announc.">
        <title>Expanding the biotechnology potential of lactobacilli through comparative genomics of 213 strains and associated genera.</title>
        <authorList>
            <person name="Sun Z."/>
            <person name="Harris H.M."/>
            <person name="McCann A."/>
            <person name="Guo C."/>
            <person name="Argimon S."/>
            <person name="Zhang W."/>
            <person name="Yang X."/>
            <person name="Jeffery I.B."/>
            <person name="Cooney J.C."/>
            <person name="Kagawa T.F."/>
            <person name="Liu W."/>
            <person name="Song Y."/>
            <person name="Salvetti E."/>
            <person name="Wrobel A."/>
            <person name="Rasinkangas P."/>
            <person name="Parkhill J."/>
            <person name="Rea M.C."/>
            <person name="O'Sullivan O."/>
            <person name="Ritari J."/>
            <person name="Douillard F.P."/>
            <person name="Paul Ross R."/>
            <person name="Yang R."/>
            <person name="Briner A.E."/>
            <person name="Felis G.E."/>
            <person name="de Vos W.M."/>
            <person name="Barrangou R."/>
            <person name="Klaenhammer T.R."/>
            <person name="Caufield P.W."/>
            <person name="Cui Y."/>
            <person name="Zhang H."/>
            <person name="O'Toole P.W."/>
        </authorList>
    </citation>
    <scope>NUCLEOTIDE SEQUENCE [LARGE SCALE GENOMIC DNA]</scope>
    <source>
        <strain evidence="9 10">DSM 20690</strain>
    </source>
</reference>
<feature type="transmembrane region" description="Helical" evidence="8">
    <location>
        <begin position="196"/>
        <end position="218"/>
    </location>
</feature>
<evidence type="ECO:0000313" key="10">
    <source>
        <dbReference type="Proteomes" id="UP000051565"/>
    </source>
</evidence>
<dbReference type="NCBIfam" id="NF047342">
    <property type="entry name" value="symport_RbsU"/>
    <property type="match status" value="1"/>
</dbReference>
<evidence type="ECO:0000256" key="6">
    <source>
        <dbReference type="ARBA" id="ARBA00022989"/>
    </source>
</evidence>
<evidence type="ECO:0000256" key="4">
    <source>
        <dbReference type="ARBA" id="ARBA00022597"/>
    </source>
</evidence>
<comment type="similarity">
    <text evidence="2">Belongs to the GRP transporter (TC 2.A.7.5) family.</text>
</comment>
<feature type="transmembrane region" description="Helical" evidence="8">
    <location>
        <begin position="39"/>
        <end position="57"/>
    </location>
</feature>
<dbReference type="EMBL" id="JQBT01000012">
    <property type="protein sequence ID" value="KRN80053.1"/>
    <property type="molecule type" value="Genomic_DNA"/>
</dbReference>
<feature type="transmembrane region" description="Helical" evidence="8">
    <location>
        <begin position="257"/>
        <end position="281"/>
    </location>
</feature>
<feature type="transmembrane region" description="Helical" evidence="8">
    <location>
        <begin position="126"/>
        <end position="147"/>
    </location>
</feature>
<evidence type="ECO:0000256" key="7">
    <source>
        <dbReference type="ARBA" id="ARBA00023136"/>
    </source>
</evidence>
<evidence type="ECO:0000256" key="2">
    <source>
        <dbReference type="ARBA" id="ARBA00006117"/>
    </source>
</evidence>
<keyword evidence="5 8" id="KW-0812">Transmembrane</keyword>
<dbReference type="InterPro" id="IPR010651">
    <property type="entry name" value="Sugar_transport"/>
</dbReference>
<dbReference type="Proteomes" id="UP000051565">
    <property type="component" value="Unassembled WGS sequence"/>
</dbReference>
<evidence type="ECO:0000313" key="9">
    <source>
        <dbReference type="EMBL" id="KRN80053.1"/>
    </source>
</evidence>
<dbReference type="AlphaFoldDB" id="A0A0R2JY36"/>
<evidence type="ECO:0000256" key="5">
    <source>
        <dbReference type="ARBA" id="ARBA00022692"/>
    </source>
</evidence>
<keyword evidence="6 8" id="KW-1133">Transmembrane helix</keyword>
<gene>
    <name evidence="9" type="ORF">IV52_GL000171</name>
</gene>
<dbReference type="PANTHER" id="PTHR16119">
    <property type="entry name" value="TRANSMEMBRANE PROTEIN 144"/>
    <property type="match status" value="1"/>
</dbReference>
<dbReference type="CDD" id="cd23111">
    <property type="entry name" value="ribose_uptake_RbsU"/>
    <property type="match status" value="1"/>
</dbReference>
<evidence type="ECO:0000256" key="1">
    <source>
        <dbReference type="ARBA" id="ARBA00004651"/>
    </source>
</evidence>
<feature type="transmembrane region" description="Helical" evidence="8">
    <location>
        <begin position="230"/>
        <end position="251"/>
    </location>
</feature>
<evidence type="ECO:0000256" key="8">
    <source>
        <dbReference type="SAM" id="Phobius"/>
    </source>
</evidence>